<proteinExistence type="predicted"/>
<evidence type="ECO:0000313" key="1">
    <source>
        <dbReference type="EMBL" id="KKB60620.1"/>
    </source>
</evidence>
<dbReference type="InterPro" id="IPR003462">
    <property type="entry name" value="ODC_Mu_crystall"/>
</dbReference>
<gene>
    <name evidence="1" type="ORF">HMPREF1536_00501</name>
</gene>
<dbReference type="RefSeq" id="WP_028728565.1">
    <property type="nucleotide sequence ID" value="NZ_AUAE01000032.1"/>
</dbReference>
<dbReference type="AlphaFoldDB" id="A0A0F5JSM5"/>
<organism evidence="1 2">
    <name type="scientific">Parabacteroides gordonii MS-1 = DSM 23371</name>
    <dbReference type="NCBI Taxonomy" id="1203610"/>
    <lineage>
        <taxon>Bacteria</taxon>
        <taxon>Pseudomonadati</taxon>
        <taxon>Bacteroidota</taxon>
        <taxon>Bacteroidia</taxon>
        <taxon>Bacteroidales</taxon>
        <taxon>Tannerellaceae</taxon>
        <taxon>Parabacteroides</taxon>
    </lineage>
</organism>
<comment type="caution">
    <text evidence="1">The sequence shown here is derived from an EMBL/GenBank/DDBJ whole genome shotgun (WGS) entry which is preliminary data.</text>
</comment>
<dbReference type="PATRIC" id="fig|1203610.3.peg.521"/>
<dbReference type="SUPFAM" id="SSF51735">
    <property type="entry name" value="NAD(P)-binding Rossmann-fold domains"/>
    <property type="match status" value="1"/>
</dbReference>
<dbReference type="GO" id="GO:0005737">
    <property type="term" value="C:cytoplasm"/>
    <property type="evidence" value="ECO:0007669"/>
    <property type="project" value="TreeGrafter"/>
</dbReference>
<keyword evidence="2" id="KW-1185">Reference proteome</keyword>
<evidence type="ECO:0008006" key="3">
    <source>
        <dbReference type="Google" id="ProtNLM"/>
    </source>
</evidence>
<dbReference type="InterPro" id="IPR023401">
    <property type="entry name" value="ODC_N"/>
</dbReference>
<accession>A0A0F5JSM5</accession>
<dbReference type="PANTHER" id="PTHR13812:SF19">
    <property type="entry name" value="KETIMINE REDUCTASE MU-CRYSTALLIN"/>
    <property type="match status" value="1"/>
</dbReference>
<dbReference type="Gene3D" id="3.40.50.720">
    <property type="entry name" value="NAD(P)-binding Rossmann-like Domain"/>
    <property type="match status" value="1"/>
</dbReference>
<sequence>MKFINFEAIQRLEISSSICLEWVESALRMKYDCCLPSKISMKINPDIFFNTMPSYLPACGRFGVKIVSRFPERRPSLLSDILLYDSNTGEALALMDGSWITAMRTGAVAALSIKYLKSSFAKEYAFLGLGNTARATLLCLLSILGDEPLHIRLLAYKEQELLFMERFKEFSNLTFSIYNDTESLITGADVVVSCVTVAHELFASDSCYKPGVLVVPVHTRGFQNCDLFFDKVYADDTNHVCEFRYFNQFRQFDEFTNVLLLKNPGRISDEERILAYNIGIALHDIYFASEIYDKLKDSFSDIASNMTNEKFWV</sequence>
<dbReference type="Proteomes" id="UP000033035">
    <property type="component" value="Unassembled WGS sequence"/>
</dbReference>
<reference evidence="1 2" key="1">
    <citation type="submission" date="2013-04" db="EMBL/GenBank/DDBJ databases">
        <title>The Genome Sequence of Parabacteroides gordonii DSM 23371.</title>
        <authorList>
            <consortium name="The Broad Institute Genomics Platform"/>
            <person name="Earl A."/>
            <person name="Ward D."/>
            <person name="Feldgarden M."/>
            <person name="Gevers D."/>
            <person name="Martens E."/>
            <person name="Sakamoto M."/>
            <person name="Benno Y."/>
            <person name="Suzuki N."/>
            <person name="Matsunaga N."/>
            <person name="Koshihara K."/>
            <person name="Seki M."/>
            <person name="Komiya H."/>
            <person name="Walker B."/>
            <person name="Young S."/>
            <person name="Zeng Q."/>
            <person name="Gargeya S."/>
            <person name="Fitzgerald M."/>
            <person name="Haas B."/>
            <person name="Abouelleil A."/>
            <person name="Allen A.W."/>
            <person name="Alvarado L."/>
            <person name="Arachchi H.M."/>
            <person name="Berlin A.M."/>
            <person name="Chapman S.B."/>
            <person name="Gainer-Dewar J."/>
            <person name="Goldberg J."/>
            <person name="Griggs A."/>
            <person name="Gujja S."/>
            <person name="Hansen M."/>
            <person name="Howarth C."/>
            <person name="Imamovic A."/>
            <person name="Ireland A."/>
            <person name="Larimer J."/>
            <person name="McCowan C."/>
            <person name="Murphy C."/>
            <person name="Pearson M."/>
            <person name="Poon T.W."/>
            <person name="Priest M."/>
            <person name="Roberts A."/>
            <person name="Saif S."/>
            <person name="Shea T."/>
            <person name="Sisk P."/>
            <person name="Sykes S."/>
            <person name="Wortman J."/>
            <person name="Nusbaum C."/>
            <person name="Birren B."/>
        </authorList>
    </citation>
    <scope>NUCLEOTIDE SEQUENCE [LARGE SCALE GENOMIC DNA]</scope>
    <source>
        <strain evidence="1 2">MS-1</strain>
    </source>
</reference>
<name>A0A0F5JSM5_9BACT</name>
<dbReference type="InterPro" id="IPR036291">
    <property type="entry name" value="NAD(P)-bd_dom_sf"/>
</dbReference>
<dbReference type="HOGENOM" id="CLU_042088_3_1_10"/>
<protein>
    <recommendedName>
        <fullName evidence="3">Ornithine cyclodeaminase</fullName>
    </recommendedName>
</protein>
<evidence type="ECO:0000313" key="2">
    <source>
        <dbReference type="Proteomes" id="UP000033035"/>
    </source>
</evidence>
<dbReference type="Pfam" id="PF02423">
    <property type="entry name" value="OCD_Mu_crystall"/>
    <property type="match status" value="1"/>
</dbReference>
<dbReference type="PANTHER" id="PTHR13812">
    <property type="entry name" value="KETIMINE REDUCTASE MU-CRYSTALLIN"/>
    <property type="match status" value="1"/>
</dbReference>
<dbReference type="STRING" id="1203610.HMPREF1536_00501"/>
<dbReference type="EMBL" id="AQHW01000002">
    <property type="protein sequence ID" value="KKB60620.1"/>
    <property type="molecule type" value="Genomic_DNA"/>
</dbReference>
<dbReference type="Gene3D" id="3.30.1780.10">
    <property type="entry name" value="ornithine cyclodeaminase, domain 1"/>
    <property type="match status" value="1"/>
</dbReference>